<comment type="caution">
    <text evidence="1">The sequence shown here is derived from an EMBL/GenBank/DDBJ whole genome shotgun (WGS) entry which is preliminary data.</text>
</comment>
<accession>A0A5J4V707</accession>
<reference evidence="1 2" key="1">
    <citation type="submission" date="2019-03" db="EMBL/GenBank/DDBJ databases">
        <title>Single cell metagenomics reveals metabolic interactions within the superorganism composed of flagellate Streblomastix strix and complex community of Bacteroidetes bacteria on its surface.</title>
        <authorList>
            <person name="Treitli S.C."/>
            <person name="Kolisko M."/>
            <person name="Husnik F."/>
            <person name="Keeling P."/>
            <person name="Hampl V."/>
        </authorList>
    </citation>
    <scope>NUCLEOTIDE SEQUENCE [LARGE SCALE GENOMIC DNA]</scope>
    <source>
        <strain evidence="1">ST1C</strain>
    </source>
</reference>
<organism evidence="1 2">
    <name type="scientific">Streblomastix strix</name>
    <dbReference type="NCBI Taxonomy" id="222440"/>
    <lineage>
        <taxon>Eukaryota</taxon>
        <taxon>Metamonada</taxon>
        <taxon>Preaxostyla</taxon>
        <taxon>Oxymonadida</taxon>
        <taxon>Streblomastigidae</taxon>
        <taxon>Streblomastix</taxon>
    </lineage>
</organism>
<dbReference type="EMBL" id="SNRW01009156">
    <property type="protein sequence ID" value="KAA6378417.1"/>
    <property type="molecule type" value="Genomic_DNA"/>
</dbReference>
<name>A0A5J4V707_9EUKA</name>
<evidence type="ECO:0000313" key="1">
    <source>
        <dbReference type="EMBL" id="KAA6378417.1"/>
    </source>
</evidence>
<proteinExistence type="predicted"/>
<protein>
    <submittedName>
        <fullName evidence="1">Uncharacterized protein</fullName>
    </submittedName>
</protein>
<dbReference type="Proteomes" id="UP000324800">
    <property type="component" value="Unassembled WGS sequence"/>
</dbReference>
<dbReference type="AlphaFoldDB" id="A0A5J4V707"/>
<evidence type="ECO:0000313" key="2">
    <source>
        <dbReference type="Proteomes" id="UP000324800"/>
    </source>
</evidence>
<gene>
    <name evidence="1" type="ORF">EZS28_026060</name>
</gene>
<sequence length="103" mass="11717">MFALTECGQQDFGGKSGGMIDVAELVAQLIDSKFQKVQIFRKLRQDNAKQISDKYISATKFTIFYVPQAELLRGIISNDESEKVKDLTLYIPDRRLRVEEVGD</sequence>